<keyword evidence="8" id="KW-0812">Transmembrane</keyword>
<dbReference type="SUPFAM" id="SSF56399">
    <property type="entry name" value="ADP-ribosylation"/>
    <property type="match status" value="1"/>
</dbReference>
<evidence type="ECO:0000256" key="6">
    <source>
        <dbReference type="ARBA" id="ARBA00024347"/>
    </source>
</evidence>
<feature type="domain" description="PARP catalytic" evidence="9">
    <location>
        <begin position="70"/>
        <end position="286"/>
    </location>
</feature>
<evidence type="ECO:0000256" key="4">
    <source>
        <dbReference type="ARBA" id="ARBA00022765"/>
    </source>
</evidence>
<dbReference type="GO" id="GO:0016779">
    <property type="term" value="F:nucleotidyltransferase activity"/>
    <property type="evidence" value="ECO:0007669"/>
    <property type="project" value="UniProtKB-KW"/>
</dbReference>
<keyword evidence="5 7" id="KW-0520">NAD</keyword>
<accession>A0A6F9DP37</accession>
<dbReference type="Gene3D" id="3.90.228.10">
    <property type="match status" value="1"/>
</dbReference>
<protein>
    <recommendedName>
        <fullName evidence="7">Poly [ADP-ribose] polymerase</fullName>
        <shortName evidence="7">PARP</shortName>
        <ecNumber evidence="7">2.4.2.-</ecNumber>
    </recommendedName>
</protein>
<evidence type="ECO:0000256" key="7">
    <source>
        <dbReference type="RuleBase" id="RU362114"/>
    </source>
</evidence>
<name>A0A6F9DP37_9ASCI</name>
<feature type="transmembrane region" description="Helical" evidence="8">
    <location>
        <begin position="314"/>
        <end position="336"/>
    </location>
</feature>
<organism evidence="10">
    <name type="scientific">Phallusia mammillata</name>
    <dbReference type="NCBI Taxonomy" id="59560"/>
    <lineage>
        <taxon>Eukaryota</taxon>
        <taxon>Metazoa</taxon>
        <taxon>Chordata</taxon>
        <taxon>Tunicata</taxon>
        <taxon>Ascidiacea</taxon>
        <taxon>Phlebobranchia</taxon>
        <taxon>Ascidiidae</taxon>
        <taxon>Phallusia</taxon>
    </lineage>
</organism>
<keyword evidence="4" id="KW-0013">ADP-ribosylation</keyword>
<dbReference type="PANTHER" id="PTHR21328">
    <property type="entry name" value="POLY ADP-RIBOSE POLYMERASE FAMILY, MEMBER PARP"/>
    <property type="match status" value="1"/>
</dbReference>
<keyword evidence="1 7" id="KW-0328">Glycosyltransferase</keyword>
<proteinExistence type="evidence at transcript level"/>
<evidence type="ECO:0000256" key="1">
    <source>
        <dbReference type="ARBA" id="ARBA00022676"/>
    </source>
</evidence>
<dbReference type="EC" id="2.4.2.-" evidence="7"/>
<dbReference type="InterPro" id="IPR012317">
    <property type="entry name" value="Poly(ADP-ribose)pol_cat_dom"/>
</dbReference>
<dbReference type="AlphaFoldDB" id="A0A6F9DP37"/>
<dbReference type="InterPro" id="IPR041400">
    <property type="entry name" value="PARP16_N"/>
</dbReference>
<evidence type="ECO:0000256" key="8">
    <source>
        <dbReference type="SAM" id="Phobius"/>
    </source>
</evidence>
<reference evidence="10" key="1">
    <citation type="submission" date="2020-04" db="EMBL/GenBank/DDBJ databases">
        <authorList>
            <person name="Neveu A P."/>
        </authorList>
    </citation>
    <scope>NUCLEOTIDE SEQUENCE</scope>
    <source>
        <tissue evidence="10">Whole embryo</tissue>
    </source>
</reference>
<dbReference type="EMBL" id="LR788803">
    <property type="protein sequence ID" value="CAB3264665.1"/>
    <property type="molecule type" value="mRNA"/>
</dbReference>
<comment type="similarity">
    <text evidence="6">Belongs to the ARTD/PARP family.</text>
</comment>
<keyword evidence="2 7" id="KW-0808">Transferase</keyword>
<gene>
    <name evidence="10" type="primary">Parp16</name>
</gene>
<evidence type="ECO:0000313" key="10">
    <source>
        <dbReference type="EMBL" id="CAB3264665.1"/>
    </source>
</evidence>
<keyword evidence="8" id="KW-1133">Transmembrane helix</keyword>
<evidence type="ECO:0000256" key="2">
    <source>
        <dbReference type="ARBA" id="ARBA00022679"/>
    </source>
</evidence>
<keyword evidence="3" id="KW-0548">Nucleotidyltransferase</keyword>
<dbReference type="GO" id="GO:0003950">
    <property type="term" value="F:NAD+ poly-ADP-ribosyltransferase activity"/>
    <property type="evidence" value="ECO:0007669"/>
    <property type="project" value="UniProtKB-UniRule"/>
</dbReference>
<evidence type="ECO:0000256" key="5">
    <source>
        <dbReference type="ARBA" id="ARBA00023027"/>
    </source>
</evidence>
<dbReference type="InterPro" id="IPR051838">
    <property type="entry name" value="ARTD_PARP"/>
</dbReference>
<keyword evidence="8" id="KW-0472">Membrane</keyword>
<evidence type="ECO:0000256" key="3">
    <source>
        <dbReference type="ARBA" id="ARBA00022695"/>
    </source>
</evidence>
<dbReference type="Pfam" id="PF00644">
    <property type="entry name" value="PARP"/>
    <property type="match status" value="1"/>
</dbReference>
<evidence type="ECO:0000259" key="9">
    <source>
        <dbReference type="PROSITE" id="PS51059"/>
    </source>
</evidence>
<dbReference type="Pfam" id="PF18084">
    <property type="entry name" value="ARTD15_N"/>
    <property type="match status" value="1"/>
</dbReference>
<sequence length="354" mass="40421">MDIVCSDFLWSLFVGALNSYKHDSLLRPFPAQYKNEDGEKCFDDLKTVVSNIPQFDKLNWKDKSRQSSISLLKWVINPKRFTMKLGTAMTFADIKRLVGETENIACDATPDFVFEIQYGEQEETRFQTLRNNLGLFYAYHGSRTENFYSIIQTGLKNNLNKIALYGEGIYLSSDLRVSLTYSPISKTWDKSLLGDSLSCIAVCEVIDHPVDVKCSIQHSKKGSTCSGPDENQARTSDSNLLNRKRSFIKGSEGGEIPDKYYVVRNDDLVRVKYLLVHAPRAKKDLIRQLTTGASPRNVPARRSALWTFLGRHQFTFVMLLYAVILVLVGVLNSRAFSNWWRDITRKNEETSFFA</sequence>
<dbReference type="PROSITE" id="PS51059">
    <property type="entry name" value="PARP_CATALYTIC"/>
    <property type="match status" value="1"/>
</dbReference>